<keyword evidence="7" id="KW-1185">Reference proteome</keyword>
<evidence type="ECO:0000256" key="3">
    <source>
        <dbReference type="ARBA" id="ARBA00023125"/>
    </source>
</evidence>
<dbReference type="InterPro" id="IPR005119">
    <property type="entry name" value="LysR_subst-bd"/>
</dbReference>
<reference evidence="6 7" key="1">
    <citation type="submission" date="2020-01" db="EMBL/GenBank/DDBJ databases">
        <title>Kibdelosporangium persica a novel Actinomycetes from a hot desert in Iran.</title>
        <authorList>
            <person name="Safaei N."/>
            <person name="Zaburannyi N."/>
            <person name="Mueller R."/>
            <person name="Wink J."/>
        </authorList>
    </citation>
    <scope>NUCLEOTIDE SEQUENCE [LARGE SCALE GENOMIC DNA]</scope>
    <source>
        <strain evidence="6 7">4NS15</strain>
    </source>
</reference>
<protein>
    <submittedName>
        <fullName evidence="6">HTH-type transcriptional regulator CatM</fullName>
    </submittedName>
</protein>
<dbReference type="InterPro" id="IPR000847">
    <property type="entry name" value="LysR_HTH_N"/>
</dbReference>
<dbReference type="SUPFAM" id="SSF53850">
    <property type="entry name" value="Periplasmic binding protein-like II"/>
    <property type="match status" value="1"/>
</dbReference>
<dbReference type="RefSeq" id="WP_173140048.1">
    <property type="nucleotide sequence ID" value="NZ_CBCSGW010000024.1"/>
</dbReference>
<dbReference type="EMBL" id="JAAATY010000029">
    <property type="protein sequence ID" value="NRN69645.1"/>
    <property type="molecule type" value="Genomic_DNA"/>
</dbReference>
<evidence type="ECO:0000259" key="5">
    <source>
        <dbReference type="PROSITE" id="PS50931"/>
    </source>
</evidence>
<organism evidence="6 7">
    <name type="scientific">Kibdelosporangium persicum</name>
    <dbReference type="NCBI Taxonomy" id="2698649"/>
    <lineage>
        <taxon>Bacteria</taxon>
        <taxon>Bacillati</taxon>
        <taxon>Actinomycetota</taxon>
        <taxon>Actinomycetes</taxon>
        <taxon>Pseudonocardiales</taxon>
        <taxon>Pseudonocardiaceae</taxon>
        <taxon>Kibdelosporangium</taxon>
    </lineage>
</organism>
<comment type="caution">
    <text evidence="6">The sequence shown here is derived from an EMBL/GenBank/DDBJ whole genome shotgun (WGS) entry which is preliminary data.</text>
</comment>
<proteinExistence type="inferred from homology"/>
<comment type="similarity">
    <text evidence="1">Belongs to the LysR transcriptional regulatory family.</text>
</comment>
<dbReference type="PANTHER" id="PTHR30346">
    <property type="entry name" value="TRANSCRIPTIONAL DUAL REGULATOR HCAR-RELATED"/>
    <property type="match status" value="1"/>
</dbReference>
<dbReference type="PANTHER" id="PTHR30346:SF0">
    <property type="entry name" value="HCA OPERON TRANSCRIPTIONAL ACTIVATOR HCAR"/>
    <property type="match status" value="1"/>
</dbReference>
<evidence type="ECO:0000256" key="4">
    <source>
        <dbReference type="ARBA" id="ARBA00023163"/>
    </source>
</evidence>
<dbReference type="Proteomes" id="UP000763557">
    <property type="component" value="Unassembled WGS sequence"/>
</dbReference>
<dbReference type="InterPro" id="IPR036388">
    <property type="entry name" value="WH-like_DNA-bd_sf"/>
</dbReference>
<evidence type="ECO:0000256" key="2">
    <source>
        <dbReference type="ARBA" id="ARBA00023015"/>
    </source>
</evidence>
<dbReference type="SUPFAM" id="SSF46785">
    <property type="entry name" value="Winged helix' DNA-binding domain"/>
    <property type="match status" value="1"/>
</dbReference>
<name>A0ABX2FFY9_9PSEU</name>
<dbReference type="PROSITE" id="PS50931">
    <property type="entry name" value="HTH_LYSR"/>
    <property type="match status" value="1"/>
</dbReference>
<keyword evidence="2" id="KW-0805">Transcription regulation</keyword>
<keyword evidence="3" id="KW-0238">DNA-binding</keyword>
<dbReference type="Pfam" id="PF03466">
    <property type="entry name" value="LysR_substrate"/>
    <property type="match status" value="1"/>
</dbReference>
<accession>A0ABX2FFY9</accession>
<evidence type="ECO:0000256" key="1">
    <source>
        <dbReference type="ARBA" id="ARBA00009437"/>
    </source>
</evidence>
<dbReference type="PRINTS" id="PR00039">
    <property type="entry name" value="HTHLYSR"/>
</dbReference>
<evidence type="ECO:0000313" key="7">
    <source>
        <dbReference type="Proteomes" id="UP000763557"/>
    </source>
</evidence>
<keyword evidence="4" id="KW-0804">Transcription</keyword>
<dbReference type="InterPro" id="IPR036390">
    <property type="entry name" value="WH_DNA-bd_sf"/>
</dbReference>
<dbReference type="Gene3D" id="1.10.10.10">
    <property type="entry name" value="Winged helix-like DNA-binding domain superfamily/Winged helix DNA-binding domain"/>
    <property type="match status" value="1"/>
</dbReference>
<dbReference type="Gene3D" id="3.40.190.10">
    <property type="entry name" value="Periplasmic binding protein-like II"/>
    <property type="match status" value="2"/>
</dbReference>
<feature type="domain" description="HTH lysR-type" evidence="5">
    <location>
        <begin position="1"/>
        <end position="58"/>
    </location>
</feature>
<gene>
    <name evidence="6" type="ORF">GC106_69020</name>
</gene>
<dbReference type="CDD" id="cd08414">
    <property type="entry name" value="PBP2_LTTR_aromatics_like"/>
    <property type="match status" value="1"/>
</dbReference>
<dbReference type="Pfam" id="PF00126">
    <property type="entry name" value="HTH_1"/>
    <property type="match status" value="1"/>
</dbReference>
<sequence length="301" mass="32165">MDVGQLRAFLAVAEDLHFGRAADRLHVAQPYLSRTIRALEKDLGAPLFVRTTRRVTLTAAGTALVEHARAIVTTDAAARAAVSAAHKGRSGRVRMSFAGPSAHITVGELARAVRERHPLIDVEFLPGRYGTAAVAELLRGEADLALARFTTTPVGVRSRVVARDRCVVAVPSDHRLARHDSLTFSDFRDEPFVAFPESYGSVVRDVFVSGCHAAGFAPTFAQTAPDSWTSVALVAAGVGLHFTSSSAVARLPLDGVVIREISDQVPPILVHLVWRRADDNPALAQVLHTAAELLPDVAGTP</sequence>
<evidence type="ECO:0000313" key="6">
    <source>
        <dbReference type="EMBL" id="NRN69645.1"/>
    </source>
</evidence>